<proteinExistence type="predicted"/>
<reference evidence="1 2" key="1">
    <citation type="submission" date="2021-06" db="EMBL/GenBank/DDBJ databases">
        <title>Caerostris extrusa draft genome.</title>
        <authorList>
            <person name="Kono N."/>
            <person name="Arakawa K."/>
        </authorList>
    </citation>
    <scope>NUCLEOTIDE SEQUENCE [LARGE SCALE GENOMIC DNA]</scope>
</reference>
<dbReference type="AlphaFoldDB" id="A0AAV4XQ15"/>
<accession>A0AAV4XQ15</accession>
<gene>
    <name evidence="1" type="ORF">CEXT_7711</name>
</gene>
<keyword evidence="2" id="KW-1185">Reference proteome</keyword>
<name>A0AAV4XQ15_CAEEX</name>
<evidence type="ECO:0000313" key="2">
    <source>
        <dbReference type="Proteomes" id="UP001054945"/>
    </source>
</evidence>
<protein>
    <submittedName>
        <fullName evidence="1">Uncharacterized protein</fullName>
    </submittedName>
</protein>
<evidence type="ECO:0000313" key="1">
    <source>
        <dbReference type="EMBL" id="GIY97266.1"/>
    </source>
</evidence>
<dbReference type="EMBL" id="BPLR01000758">
    <property type="protein sequence ID" value="GIY97266.1"/>
    <property type="molecule type" value="Genomic_DNA"/>
</dbReference>
<organism evidence="1 2">
    <name type="scientific">Caerostris extrusa</name>
    <name type="common">Bark spider</name>
    <name type="synonym">Caerostris bankana</name>
    <dbReference type="NCBI Taxonomy" id="172846"/>
    <lineage>
        <taxon>Eukaryota</taxon>
        <taxon>Metazoa</taxon>
        <taxon>Ecdysozoa</taxon>
        <taxon>Arthropoda</taxon>
        <taxon>Chelicerata</taxon>
        <taxon>Arachnida</taxon>
        <taxon>Araneae</taxon>
        <taxon>Araneomorphae</taxon>
        <taxon>Entelegynae</taxon>
        <taxon>Araneoidea</taxon>
        <taxon>Araneidae</taxon>
        <taxon>Caerostris</taxon>
    </lineage>
</organism>
<comment type="caution">
    <text evidence="1">The sequence shown here is derived from an EMBL/GenBank/DDBJ whole genome shotgun (WGS) entry which is preliminary data.</text>
</comment>
<sequence length="107" mass="12124">MGRSLLDKFEFELIAADGKPLSGTQCQFSCGYAMPRRMEKEKVQRLKVLRDGSCRHIYTGRSHFSGRPFQETASQEECGLQIRPILNPNFSLNERNLQSVITVASNT</sequence>
<dbReference type="Proteomes" id="UP001054945">
    <property type="component" value="Unassembled WGS sequence"/>
</dbReference>